<dbReference type="HOGENOM" id="CLU_2421123_0_0_5"/>
<evidence type="ECO:0000313" key="1">
    <source>
        <dbReference type="EMBL" id="BAC51560.1"/>
    </source>
</evidence>
<dbReference type="EnsemblBacteria" id="BAC51560">
    <property type="protein sequence ID" value="BAC51560"/>
    <property type="gene ID" value="BAC51560"/>
</dbReference>
<dbReference type="Proteomes" id="UP000002526">
    <property type="component" value="Chromosome"/>
</dbReference>
<gene>
    <name evidence="1" type="ordered locus">bsr6295</name>
</gene>
<name>Q89GQ0_BRADU</name>
<sequence>MAKKASKCDLYQCMEPPGSLFDDDEWWENSNGAVVILASAGVSGPSAHPNGLTPRTGLAIRDRRLTLACAWAVSEAHYSFSIMPQHAAAPR</sequence>
<protein>
    <submittedName>
        <fullName evidence="1">Bsr6295 protein</fullName>
    </submittedName>
</protein>
<dbReference type="InParanoid" id="Q89GQ0"/>
<accession>Q89GQ0</accession>
<dbReference type="KEGG" id="bja:bsr6295"/>
<keyword evidence="2" id="KW-1185">Reference proteome</keyword>
<evidence type="ECO:0000313" key="2">
    <source>
        <dbReference type="Proteomes" id="UP000002526"/>
    </source>
</evidence>
<reference evidence="2" key="1">
    <citation type="journal article" date="2002" name="DNA Res.">
        <title>Complete genomic sequence of nitrogen-fixing symbiotic bacterium Bradyrhizobium japonicum USDA110.</title>
        <authorList>
            <person name="Kaneko T."/>
            <person name="Nakamura Y."/>
            <person name="Sato S."/>
            <person name="Minamisawa K."/>
            <person name="Uchiumi T."/>
            <person name="Sasamoto S."/>
            <person name="Watanabe A."/>
            <person name="Idesawa K."/>
            <person name="Iriguchi M."/>
            <person name="Kawashima K."/>
            <person name="Kohara M."/>
            <person name="Matsumoto M."/>
            <person name="Shimpo S."/>
            <person name="Tsuruoka H."/>
            <person name="Wada T."/>
            <person name="Yamada M."/>
            <person name="Tabata S."/>
        </authorList>
    </citation>
    <scope>NUCLEOTIDE SEQUENCE [LARGE SCALE GENOMIC DNA]</scope>
    <source>
        <strain evidence="2">JCM 10833 / BCRC 13528 / IAM 13628 / NBRC 14792 / USDA 110</strain>
    </source>
</reference>
<organism evidence="1 2">
    <name type="scientific">Bradyrhizobium diazoefficiens (strain JCM 10833 / BCRC 13528 / IAM 13628 / NBRC 14792 / USDA 110)</name>
    <dbReference type="NCBI Taxonomy" id="224911"/>
    <lineage>
        <taxon>Bacteria</taxon>
        <taxon>Pseudomonadati</taxon>
        <taxon>Pseudomonadota</taxon>
        <taxon>Alphaproteobacteria</taxon>
        <taxon>Hyphomicrobiales</taxon>
        <taxon>Nitrobacteraceae</taxon>
        <taxon>Bradyrhizobium</taxon>
    </lineage>
</organism>
<dbReference type="EMBL" id="BA000040">
    <property type="protein sequence ID" value="BAC51560.1"/>
    <property type="molecule type" value="Genomic_DNA"/>
</dbReference>
<proteinExistence type="predicted"/>
<dbReference type="AlphaFoldDB" id="Q89GQ0"/>